<dbReference type="PROSITE" id="PS51385">
    <property type="entry name" value="YJEF_N"/>
    <property type="match status" value="1"/>
</dbReference>
<keyword evidence="10 17" id="KW-0520">NAD</keyword>
<feature type="binding site" evidence="18">
    <location>
        <position position="59"/>
    </location>
    <ligand>
        <name>K(+)</name>
        <dbReference type="ChEBI" id="CHEBI:29103"/>
    </ligand>
</feature>
<feature type="binding site" evidence="18">
    <location>
        <position position="119"/>
    </location>
    <ligand>
        <name>K(+)</name>
        <dbReference type="ChEBI" id="CHEBI:29103"/>
    </ligand>
</feature>
<dbReference type="NCBIfam" id="TIGR00197">
    <property type="entry name" value="yjeF_nterm"/>
    <property type="match status" value="1"/>
</dbReference>
<feature type="binding site" evidence="18">
    <location>
        <begin position="58"/>
        <end position="62"/>
    </location>
    <ligand>
        <name>(6S)-NADPHX</name>
        <dbReference type="ChEBI" id="CHEBI:64076"/>
    </ligand>
</feature>
<sequence length="500" mass="49491">MAGTELLTTDEMRRADAAVMAAGTPGLELMRRAGTAVAERARALAGDGRILVLCGLGNNGGDGFVAATHLAEAGRAVEVALLGPRDALTGDAAAAASAWTGPVADAAGAEPAGFALVIDALFGAGLSRPLEGAAASLVARVNAAGVPVLAVDVPSGLDGDTGAAAGAVVAATETVTFVRPKPGHLLLPGRRLCGPVAVAGIGIPEAIVAGIGAQAHVNGPDLWGTAFPRLAEESHKYTRGHAVVLSGPAHRTGAARLAARGALRIGAGLVTVLSPMPALPENAAQLTAIMLRPCDGADDLDDILTDERLNTIVAGPGLGTGAPTRDLVRVAAEAGRRLVLDADALTSFTGKADELAGMIAAGEAHAVATPHEGEFARLFRGVAAVPAEGSKLVRARAAASVLGAVVVLKGPDTVIAAPDGLAAINPNGTPWLGTAGSGDVLCGFIGGLLAQGVAPFEAAAAAVWLHAAAARRHGPGLIAEDLPEMMPGVLAEVLDGFGGM</sequence>
<keyword evidence="6 17" id="KW-0547">Nucleotide-binding</keyword>
<evidence type="ECO:0000259" key="20">
    <source>
        <dbReference type="PROSITE" id="PS51383"/>
    </source>
</evidence>
<dbReference type="GO" id="GO:0046872">
    <property type="term" value="F:metal ion binding"/>
    <property type="evidence" value="ECO:0007669"/>
    <property type="project" value="UniProtKB-UniRule"/>
</dbReference>
<evidence type="ECO:0000259" key="21">
    <source>
        <dbReference type="PROSITE" id="PS51385"/>
    </source>
</evidence>
<evidence type="ECO:0000256" key="5">
    <source>
        <dbReference type="ARBA" id="ARBA00022723"/>
    </source>
</evidence>
<dbReference type="OrthoDB" id="9806925at2"/>
<dbReference type="EC" id="5.1.99.6" evidence="19"/>
<feature type="domain" description="YjeF C-terminal" evidence="20">
    <location>
        <begin position="219"/>
        <end position="493"/>
    </location>
</feature>
<dbReference type="GO" id="GO:0052855">
    <property type="term" value="F:ADP-dependent NAD(P)H-hydrate dehydratase activity"/>
    <property type="evidence" value="ECO:0007669"/>
    <property type="project" value="UniProtKB-UniRule"/>
</dbReference>
<dbReference type="Pfam" id="PF01256">
    <property type="entry name" value="Carb_kinase"/>
    <property type="match status" value="1"/>
</dbReference>
<evidence type="ECO:0000256" key="17">
    <source>
        <dbReference type="HAMAP-Rule" id="MF_01965"/>
    </source>
</evidence>
<comment type="subunit">
    <text evidence="17">Homotetramer.</text>
</comment>
<dbReference type="InterPro" id="IPR036652">
    <property type="entry name" value="YjeF_N_dom_sf"/>
</dbReference>
<dbReference type="RefSeq" id="WP_048467286.1">
    <property type="nucleotide sequence ID" value="NZ_LABX01000277.1"/>
</dbReference>
<keyword evidence="12 17" id="KW-0456">Lyase</keyword>
<dbReference type="PANTHER" id="PTHR12592:SF0">
    <property type="entry name" value="ATP-DEPENDENT (S)-NAD(P)H-HYDRATE DEHYDRATASE"/>
    <property type="match status" value="1"/>
</dbReference>
<evidence type="ECO:0000256" key="7">
    <source>
        <dbReference type="ARBA" id="ARBA00022840"/>
    </source>
</evidence>
<dbReference type="Pfam" id="PF03853">
    <property type="entry name" value="YjeF_N"/>
    <property type="match status" value="1"/>
</dbReference>
<evidence type="ECO:0000256" key="14">
    <source>
        <dbReference type="ARBA" id="ARBA00025153"/>
    </source>
</evidence>
<organism evidence="22 23">
    <name type="scientific">Methylobacterium aquaticum</name>
    <dbReference type="NCBI Taxonomy" id="270351"/>
    <lineage>
        <taxon>Bacteria</taxon>
        <taxon>Pseudomonadati</taxon>
        <taxon>Pseudomonadota</taxon>
        <taxon>Alphaproteobacteria</taxon>
        <taxon>Hyphomicrobiales</taxon>
        <taxon>Methylobacteriaceae</taxon>
        <taxon>Methylobacterium</taxon>
    </lineage>
</organism>
<comment type="caution">
    <text evidence="22">The sequence shown here is derived from an EMBL/GenBank/DDBJ whole genome shotgun (WGS) entry which is preliminary data.</text>
</comment>
<evidence type="ECO:0000256" key="19">
    <source>
        <dbReference type="PIRNR" id="PIRNR017184"/>
    </source>
</evidence>
<evidence type="ECO:0000256" key="1">
    <source>
        <dbReference type="ARBA" id="ARBA00000013"/>
    </source>
</evidence>
<evidence type="ECO:0000256" key="8">
    <source>
        <dbReference type="ARBA" id="ARBA00022857"/>
    </source>
</evidence>
<dbReference type="HAMAP" id="MF_01966">
    <property type="entry name" value="NADHX_epimerase"/>
    <property type="match status" value="1"/>
</dbReference>
<comment type="similarity">
    <text evidence="4 19">In the C-terminal section; belongs to the NnrD/CARKD family.</text>
</comment>
<keyword evidence="11 18" id="KW-0413">Isomerase</keyword>
<dbReference type="EC" id="4.2.1.136" evidence="19"/>
<comment type="catalytic activity">
    <reaction evidence="1 18 19">
        <text>(6R)-NADHX = (6S)-NADHX</text>
        <dbReference type="Rhea" id="RHEA:32215"/>
        <dbReference type="ChEBI" id="CHEBI:64074"/>
        <dbReference type="ChEBI" id="CHEBI:64075"/>
        <dbReference type="EC" id="5.1.99.6"/>
    </reaction>
</comment>
<dbReference type="PATRIC" id="fig|270351.6.peg.4143"/>
<dbReference type="Proteomes" id="UP000035929">
    <property type="component" value="Unassembled WGS sequence"/>
</dbReference>
<dbReference type="PANTHER" id="PTHR12592">
    <property type="entry name" value="ATP-DEPENDENT (S)-NAD(P)H-HYDRATE DEHYDRATASE FAMILY MEMBER"/>
    <property type="match status" value="1"/>
</dbReference>
<feature type="binding site" evidence="17">
    <location>
        <begin position="409"/>
        <end position="413"/>
    </location>
    <ligand>
        <name>AMP</name>
        <dbReference type="ChEBI" id="CHEBI:456215"/>
    </ligand>
</feature>
<evidence type="ECO:0000256" key="13">
    <source>
        <dbReference type="ARBA" id="ARBA00023268"/>
    </source>
</evidence>
<feature type="binding site" evidence="18">
    <location>
        <position position="152"/>
    </location>
    <ligand>
        <name>(6S)-NADPHX</name>
        <dbReference type="ChEBI" id="CHEBI:64076"/>
    </ligand>
</feature>
<comment type="catalytic activity">
    <reaction evidence="15 17 19">
        <text>(6S)-NADHX + ADP = AMP + phosphate + NADH + H(+)</text>
        <dbReference type="Rhea" id="RHEA:32223"/>
        <dbReference type="ChEBI" id="CHEBI:15378"/>
        <dbReference type="ChEBI" id="CHEBI:43474"/>
        <dbReference type="ChEBI" id="CHEBI:57945"/>
        <dbReference type="ChEBI" id="CHEBI:64074"/>
        <dbReference type="ChEBI" id="CHEBI:456215"/>
        <dbReference type="ChEBI" id="CHEBI:456216"/>
        <dbReference type="EC" id="4.2.1.136"/>
    </reaction>
</comment>
<dbReference type="SUPFAM" id="SSF64153">
    <property type="entry name" value="YjeF N-terminal domain-like"/>
    <property type="match status" value="1"/>
</dbReference>
<comment type="caution">
    <text evidence="18">Lacks conserved residue(s) required for the propagation of feature annotation.</text>
</comment>
<dbReference type="GO" id="GO:0110051">
    <property type="term" value="P:metabolite repair"/>
    <property type="evidence" value="ECO:0007669"/>
    <property type="project" value="TreeGrafter"/>
</dbReference>
<protein>
    <recommendedName>
        <fullName evidence="19">Bifunctional NAD(P)H-hydrate repair enzyme</fullName>
    </recommendedName>
    <alternativeName>
        <fullName evidence="19">Nicotinamide nucleotide repair protein</fullName>
    </alternativeName>
    <domain>
        <recommendedName>
            <fullName evidence="19">ADP-dependent (S)-NAD(P)H-hydrate dehydratase</fullName>
            <ecNumber evidence="19">4.2.1.136</ecNumber>
        </recommendedName>
        <alternativeName>
            <fullName evidence="19">ADP-dependent NAD(P)HX dehydratase</fullName>
        </alternativeName>
    </domain>
    <domain>
        <recommendedName>
            <fullName evidence="19">NAD(P)H-hydrate epimerase</fullName>
            <ecNumber evidence="19">5.1.99.6</ecNumber>
        </recommendedName>
    </domain>
</protein>
<name>A0A0J6RYP8_9HYPH</name>
<evidence type="ECO:0000256" key="16">
    <source>
        <dbReference type="ARBA" id="ARBA00049209"/>
    </source>
</evidence>
<keyword evidence="7 17" id="KW-0067">ATP-binding</keyword>
<feature type="binding site" evidence="18">
    <location>
        <position position="155"/>
    </location>
    <ligand>
        <name>K(+)</name>
        <dbReference type="ChEBI" id="CHEBI:29103"/>
    </ligand>
</feature>
<dbReference type="CDD" id="cd01171">
    <property type="entry name" value="YXKO-related"/>
    <property type="match status" value="1"/>
</dbReference>
<keyword evidence="9 18" id="KW-0630">Potassium</keyword>
<evidence type="ECO:0000256" key="3">
    <source>
        <dbReference type="ARBA" id="ARBA00006001"/>
    </source>
</evidence>
<keyword evidence="8 17" id="KW-0521">NADP</keyword>
<feature type="binding site" evidence="18">
    <location>
        <begin position="123"/>
        <end position="129"/>
    </location>
    <ligand>
        <name>(6S)-NADPHX</name>
        <dbReference type="ChEBI" id="CHEBI:64076"/>
    </ligand>
</feature>
<dbReference type="AlphaFoldDB" id="A0A0J6RYP8"/>
<comment type="function">
    <text evidence="17">Catalyzes the dehydration of the S-form of NAD(P)HX at the expense of ADP, which is converted to AMP. Together with NAD(P)HX epimerase, which catalyzes the epimerization of the S- and R-forms, the enzyme allows the repair of both epimers of NAD(P)HX, a damaged form of NAD(P)H that is a result of enzymatic or heat-dependent hydration.</text>
</comment>
<comment type="cofactor">
    <cofactor evidence="18 19">
        <name>K(+)</name>
        <dbReference type="ChEBI" id="CHEBI:29103"/>
    </cofactor>
    <text evidence="18 19">Binds 1 potassium ion per subunit.</text>
</comment>
<dbReference type="EMBL" id="LABX01000277">
    <property type="protein sequence ID" value="KMO27955.1"/>
    <property type="molecule type" value="Genomic_DNA"/>
</dbReference>
<evidence type="ECO:0000256" key="4">
    <source>
        <dbReference type="ARBA" id="ARBA00009524"/>
    </source>
</evidence>
<comment type="similarity">
    <text evidence="3 19">In the N-terminal section; belongs to the NnrE/AIBP family.</text>
</comment>
<evidence type="ECO:0000256" key="10">
    <source>
        <dbReference type="ARBA" id="ARBA00023027"/>
    </source>
</evidence>
<evidence type="ECO:0000256" key="11">
    <source>
        <dbReference type="ARBA" id="ARBA00023235"/>
    </source>
</evidence>
<proteinExistence type="inferred from homology"/>
<dbReference type="NCBIfam" id="TIGR00196">
    <property type="entry name" value="yjeF_cterm"/>
    <property type="match status" value="1"/>
</dbReference>
<evidence type="ECO:0000256" key="12">
    <source>
        <dbReference type="ARBA" id="ARBA00023239"/>
    </source>
</evidence>
<dbReference type="GO" id="GO:0052856">
    <property type="term" value="F:NAD(P)HX epimerase activity"/>
    <property type="evidence" value="ECO:0007669"/>
    <property type="project" value="UniProtKB-UniRule"/>
</dbReference>
<comment type="function">
    <text evidence="14 19">Bifunctional enzyme that catalyzes the epimerization of the S- and R-forms of NAD(P)HX and the dehydration of the S-form of NAD(P)HX at the expense of ADP, which is converted to AMP. This allows the repair of both epimers of NAD(P)HX, a damaged form of NAD(P)H that is a result of enzymatic or heat-dependent hydration.</text>
</comment>
<keyword evidence="13" id="KW-0511">Multifunctional enzyme</keyword>
<feature type="binding site" evidence="17">
    <location>
        <position position="438"/>
    </location>
    <ligand>
        <name>AMP</name>
        <dbReference type="ChEBI" id="CHEBI:456215"/>
    </ligand>
</feature>
<evidence type="ECO:0000313" key="22">
    <source>
        <dbReference type="EMBL" id="KMO27955.1"/>
    </source>
</evidence>
<dbReference type="GO" id="GO:0005524">
    <property type="term" value="F:ATP binding"/>
    <property type="evidence" value="ECO:0007669"/>
    <property type="project" value="UniProtKB-UniRule"/>
</dbReference>
<evidence type="ECO:0000313" key="23">
    <source>
        <dbReference type="Proteomes" id="UP000035929"/>
    </source>
</evidence>
<dbReference type="InterPro" id="IPR029056">
    <property type="entry name" value="Ribokinase-like"/>
</dbReference>
<evidence type="ECO:0000256" key="15">
    <source>
        <dbReference type="ARBA" id="ARBA00048238"/>
    </source>
</evidence>
<dbReference type="Gene3D" id="3.40.50.10260">
    <property type="entry name" value="YjeF N-terminal domain"/>
    <property type="match status" value="1"/>
</dbReference>
<dbReference type="GO" id="GO:0046496">
    <property type="term" value="P:nicotinamide nucleotide metabolic process"/>
    <property type="evidence" value="ECO:0007669"/>
    <property type="project" value="UniProtKB-UniRule"/>
</dbReference>
<dbReference type="SUPFAM" id="SSF53613">
    <property type="entry name" value="Ribokinase-like"/>
    <property type="match status" value="1"/>
</dbReference>
<keyword evidence="5 18" id="KW-0479">Metal-binding</keyword>
<feature type="binding site" evidence="17">
    <location>
        <position position="371"/>
    </location>
    <ligand>
        <name>(6S)-NADPHX</name>
        <dbReference type="ChEBI" id="CHEBI:64076"/>
    </ligand>
</feature>
<comment type="similarity">
    <text evidence="18">Belongs to the NnrE/AIBP family.</text>
</comment>
<evidence type="ECO:0000256" key="6">
    <source>
        <dbReference type="ARBA" id="ARBA00022741"/>
    </source>
</evidence>
<comment type="cofactor">
    <cofactor evidence="17">
        <name>Mg(2+)</name>
        <dbReference type="ChEBI" id="CHEBI:18420"/>
    </cofactor>
</comment>
<dbReference type="InterPro" id="IPR030677">
    <property type="entry name" value="Nnr"/>
</dbReference>
<comment type="function">
    <text evidence="18">Catalyzes the epimerization of the S- and R-forms of NAD(P)HX, a damaged form of NAD(P)H that is a result of enzymatic or heat-dependent hydration. This is a prerequisite for the S-specific NAD(P)H-hydrate dehydratase to allow the repair of both epimers of NAD(P)HX.</text>
</comment>
<comment type="catalytic activity">
    <reaction evidence="2 18 19">
        <text>(6R)-NADPHX = (6S)-NADPHX</text>
        <dbReference type="Rhea" id="RHEA:32227"/>
        <dbReference type="ChEBI" id="CHEBI:64076"/>
        <dbReference type="ChEBI" id="CHEBI:64077"/>
        <dbReference type="EC" id="5.1.99.6"/>
    </reaction>
</comment>
<gene>
    <name evidence="18" type="primary">nnrE</name>
    <name evidence="17" type="synonym">nnrD</name>
    <name evidence="22" type="ORF">VP06_29130</name>
</gene>
<accession>A0A0J6RYP8</accession>
<comment type="similarity">
    <text evidence="17">Belongs to the NnrD/CARKD family.</text>
</comment>
<feature type="binding site" evidence="17">
    <location>
        <position position="254"/>
    </location>
    <ligand>
        <name>(6S)-NADPHX</name>
        <dbReference type="ChEBI" id="CHEBI:64076"/>
    </ligand>
</feature>
<evidence type="ECO:0000256" key="9">
    <source>
        <dbReference type="ARBA" id="ARBA00022958"/>
    </source>
</evidence>
<reference evidence="22 23" key="1">
    <citation type="submission" date="2015-03" db="EMBL/GenBank/DDBJ databases">
        <title>Genome sequencing of Methylobacterium aquaticum DSM16371 type strain.</title>
        <authorList>
            <person name="Chaudhry V."/>
            <person name="Patil P.B."/>
        </authorList>
    </citation>
    <scope>NUCLEOTIDE SEQUENCE [LARGE SCALE GENOMIC DNA]</scope>
    <source>
        <strain evidence="22 23">DSM 16371</strain>
    </source>
</reference>
<feature type="domain" description="YjeF N-terminal" evidence="21">
    <location>
        <begin position="12"/>
        <end position="209"/>
    </location>
</feature>
<dbReference type="HAMAP" id="MF_01965">
    <property type="entry name" value="NADHX_dehydratase"/>
    <property type="match status" value="1"/>
</dbReference>
<dbReference type="PIRSF" id="PIRSF017184">
    <property type="entry name" value="Nnr"/>
    <property type="match status" value="1"/>
</dbReference>
<feature type="binding site" evidence="17">
    <location>
        <position position="317"/>
    </location>
    <ligand>
        <name>(6S)-NADPHX</name>
        <dbReference type="ChEBI" id="CHEBI:64076"/>
    </ligand>
</feature>
<dbReference type="InterPro" id="IPR004443">
    <property type="entry name" value="YjeF_N_dom"/>
</dbReference>
<dbReference type="Gene3D" id="3.40.1190.20">
    <property type="match status" value="1"/>
</dbReference>
<evidence type="ECO:0000256" key="2">
    <source>
        <dbReference type="ARBA" id="ARBA00000909"/>
    </source>
</evidence>
<feature type="binding site" evidence="17">
    <location>
        <position position="439"/>
    </location>
    <ligand>
        <name>(6S)-NADPHX</name>
        <dbReference type="ChEBI" id="CHEBI:64076"/>
    </ligand>
</feature>
<comment type="catalytic activity">
    <reaction evidence="16 17 19">
        <text>(6S)-NADPHX + ADP = AMP + phosphate + NADPH + H(+)</text>
        <dbReference type="Rhea" id="RHEA:32235"/>
        <dbReference type="ChEBI" id="CHEBI:15378"/>
        <dbReference type="ChEBI" id="CHEBI:43474"/>
        <dbReference type="ChEBI" id="CHEBI:57783"/>
        <dbReference type="ChEBI" id="CHEBI:64076"/>
        <dbReference type="ChEBI" id="CHEBI:456215"/>
        <dbReference type="ChEBI" id="CHEBI:456216"/>
        <dbReference type="EC" id="4.2.1.136"/>
    </reaction>
</comment>
<evidence type="ECO:0000256" key="18">
    <source>
        <dbReference type="HAMAP-Rule" id="MF_01966"/>
    </source>
</evidence>
<dbReference type="InterPro" id="IPR000631">
    <property type="entry name" value="CARKD"/>
</dbReference>
<dbReference type="PROSITE" id="PS51383">
    <property type="entry name" value="YJEF_C_3"/>
    <property type="match status" value="1"/>
</dbReference>